<proteinExistence type="inferred from homology"/>
<feature type="chain" id="PRO_5027194997" description="Aspartate 1-decarboxylase beta chain" evidence="9 13">
    <location>
        <begin position="1"/>
        <end position="24"/>
    </location>
</feature>
<evidence type="ECO:0000256" key="10">
    <source>
        <dbReference type="PIRSR" id="PIRSR006246-1"/>
    </source>
</evidence>
<comment type="subunit">
    <text evidence="9">Heterooctamer of four alpha and four beta subunits.</text>
</comment>
<dbReference type="AlphaFoldDB" id="A0A6N9TQD2"/>
<keyword evidence="5 9" id="KW-0865">Zymogen</keyword>
<dbReference type="EC" id="4.1.1.11" evidence="9"/>
<evidence type="ECO:0000256" key="2">
    <source>
        <dbReference type="ARBA" id="ARBA00022655"/>
    </source>
</evidence>
<evidence type="ECO:0000256" key="8">
    <source>
        <dbReference type="ARBA" id="ARBA00023317"/>
    </source>
</evidence>
<dbReference type="PANTHER" id="PTHR21012:SF0">
    <property type="entry name" value="ASPARTATE 1-DECARBOXYLASE"/>
    <property type="match status" value="1"/>
</dbReference>
<protein>
    <recommendedName>
        <fullName evidence="9">Aspartate 1-decarboxylase</fullName>
        <ecNumber evidence="9">4.1.1.11</ecNumber>
    </recommendedName>
    <alternativeName>
        <fullName evidence="9">Aspartate alpha-decarboxylase</fullName>
    </alternativeName>
    <component>
        <recommendedName>
            <fullName evidence="9">Aspartate 1-decarboxylase beta chain</fullName>
        </recommendedName>
    </component>
    <component>
        <recommendedName>
            <fullName evidence="9">Aspartate 1-decarboxylase alpha chain</fullName>
        </recommendedName>
    </component>
</protein>
<dbReference type="Gene3D" id="2.40.40.20">
    <property type="match status" value="1"/>
</dbReference>
<keyword evidence="15" id="KW-1185">Reference proteome</keyword>
<keyword evidence="1 9" id="KW-0963">Cytoplasm</keyword>
<dbReference type="UniPathway" id="UPA00028">
    <property type="reaction ID" value="UER00002"/>
</dbReference>
<dbReference type="NCBIfam" id="TIGR00223">
    <property type="entry name" value="panD"/>
    <property type="match status" value="1"/>
</dbReference>
<dbReference type="Proteomes" id="UP000469346">
    <property type="component" value="Unassembled WGS sequence"/>
</dbReference>
<evidence type="ECO:0000256" key="5">
    <source>
        <dbReference type="ARBA" id="ARBA00023145"/>
    </source>
</evidence>
<evidence type="ECO:0000256" key="6">
    <source>
        <dbReference type="ARBA" id="ARBA00023239"/>
    </source>
</evidence>
<dbReference type="InterPro" id="IPR009010">
    <property type="entry name" value="Asp_de-COase-like_dom_sf"/>
</dbReference>
<comment type="pathway">
    <text evidence="9">Cofactor biosynthesis; (R)-pantothenate biosynthesis; beta-alanine from L-aspartate: step 1/1.</text>
</comment>
<evidence type="ECO:0000256" key="11">
    <source>
        <dbReference type="PIRSR" id="PIRSR006246-2"/>
    </source>
</evidence>
<name>A0A6N9TQD2_DISTH</name>
<comment type="similarity">
    <text evidence="9">Belongs to the PanD family.</text>
</comment>
<feature type="binding site" evidence="9 11">
    <location>
        <begin position="74"/>
        <end position="76"/>
    </location>
    <ligand>
        <name>substrate</name>
    </ligand>
</feature>
<comment type="cofactor">
    <cofactor evidence="9 10">
        <name>pyruvate</name>
        <dbReference type="ChEBI" id="CHEBI:15361"/>
    </cofactor>
    <text evidence="9 10">Binds 1 pyruvoyl group covalently per subunit.</text>
</comment>
<evidence type="ECO:0000256" key="3">
    <source>
        <dbReference type="ARBA" id="ARBA00022793"/>
    </source>
</evidence>
<comment type="caution">
    <text evidence="14">The sequence shown here is derived from an EMBL/GenBank/DDBJ whole genome shotgun (WGS) entry which is preliminary data.</text>
</comment>
<evidence type="ECO:0000256" key="9">
    <source>
        <dbReference type="HAMAP-Rule" id="MF_00446"/>
    </source>
</evidence>
<dbReference type="GO" id="GO:0004068">
    <property type="term" value="F:aspartate 1-decarboxylase activity"/>
    <property type="evidence" value="ECO:0007669"/>
    <property type="project" value="UniProtKB-UniRule"/>
</dbReference>
<evidence type="ECO:0000256" key="13">
    <source>
        <dbReference type="PIRSR" id="PIRSR006246-5"/>
    </source>
</evidence>
<comment type="subcellular location">
    <subcellularLocation>
        <location evidence="9">Cytoplasm</location>
    </subcellularLocation>
</comment>
<dbReference type="PANTHER" id="PTHR21012">
    <property type="entry name" value="ASPARTATE 1-DECARBOXYLASE"/>
    <property type="match status" value="1"/>
</dbReference>
<dbReference type="GO" id="GO:0005829">
    <property type="term" value="C:cytosol"/>
    <property type="evidence" value="ECO:0007669"/>
    <property type="project" value="TreeGrafter"/>
</dbReference>
<dbReference type="InterPro" id="IPR003190">
    <property type="entry name" value="Asp_decarbox"/>
</dbReference>
<dbReference type="CDD" id="cd06919">
    <property type="entry name" value="Asp_decarbox"/>
    <property type="match status" value="1"/>
</dbReference>
<feature type="chain" id="PRO_5027194996" description="Aspartate 1-decarboxylase alpha chain" evidence="9 13">
    <location>
        <begin position="25"/>
        <end position="125"/>
    </location>
</feature>
<dbReference type="GO" id="GO:0006523">
    <property type="term" value="P:alanine biosynthetic process"/>
    <property type="evidence" value="ECO:0007669"/>
    <property type="project" value="InterPro"/>
</dbReference>
<dbReference type="SUPFAM" id="SSF50692">
    <property type="entry name" value="ADC-like"/>
    <property type="match status" value="1"/>
</dbReference>
<evidence type="ECO:0000256" key="1">
    <source>
        <dbReference type="ARBA" id="ARBA00022490"/>
    </source>
</evidence>
<evidence type="ECO:0000256" key="12">
    <source>
        <dbReference type="PIRSR" id="PIRSR006246-3"/>
    </source>
</evidence>
<evidence type="ECO:0000256" key="7">
    <source>
        <dbReference type="ARBA" id="ARBA00023270"/>
    </source>
</evidence>
<evidence type="ECO:0000256" key="4">
    <source>
        <dbReference type="ARBA" id="ARBA00022813"/>
    </source>
</evidence>
<comment type="function">
    <text evidence="9">Catalyzes the pyruvoyl-dependent decarboxylation of aspartate to produce beta-alanine.</text>
</comment>
<keyword evidence="8 9" id="KW-0670">Pyruvate</keyword>
<sequence length="125" mass="13806">MLRTMLNSKIHRARVTEARLDYEGSLSLDPDLMEAAGLLPYEQVRVYNISTGERFETYVIKGDRPGSGTVCLNGAAARKGSPGDLVIIASYGLYAPEEIPSGQSILVWVDEHNRVARRKVDPWSA</sequence>
<accession>A0A6N9TQD2</accession>
<evidence type="ECO:0000313" key="15">
    <source>
        <dbReference type="Proteomes" id="UP000469346"/>
    </source>
</evidence>
<keyword evidence="4 9" id="KW-0068">Autocatalytic cleavage</keyword>
<keyword evidence="3 9" id="KW-0210">Decarboxylase</keyword>
<gene>
    <name evidence="9" type="primary">panD</name>
    <name evidence="14" type="ORF">G3N55_05585</name>
</gene>
<dbReference type="RefSeq" id="WP_163298457.1">
    <property type="nucleotide sequence ID" value="NZ_JAAGRR010000047.1"/>
</dbReference>
<dbReference type="Pfam" id="PF02261">
    <property type="entry name" value="Asp_decarbox"/>
    <property type="match status" value="1"/>
</dbReference>
<dbReference type="PIRSF" id="PIRSF006246">
    <property type="entry name" value="Asp_decarbox"/>
    <property type="match status" value="1"/>
</dbReference>
<feature type="active site" description="Schiff-base intermediate with substrate; via pyruvic acid" evidence="9 10">
    <location>
        <position position="25"/>
    </location>
</feature>
<comment type="catalytic activity">
    <reaction evidence="9">
        <text>L-aspartate + H(+) = beta-alanine + CO2</text>
        <dbReference type="Rhea" id="RHEA:19497"/>
        <dbReference type="ChEBI" id="CHEBI:15378"/>
        <dbReference type="ChEBI" id="CHEBI:16526"/>
        <dbReference type="ChEBI" id="CHEBI:29991"/>
        <dbReference type="ChEBI" id="CHEBI:57966"/>
        <dbReference type="EC" id="4.1.1.11"/>
    </reaction>
</comment>
<organism evidence="14 15">
    <name type="scientific">Dissulfurirhabdus thermomarina</name>
    <dbReference type="NCBI Taxonomy" id="1765737"/>
    <lineage>
        <taxon>Bacteria</taxon>
        <taxon>Deltaproteobacteria</taxon>
        <taxon>Dissulfurirhabdaceae</taxon>
        <taxon>Dissulfurirhabdus</taxon>
    </lineage>
</organism>
<feature type="modified residue" description="Pyruvic acid (Ser)" evidence="9 12">
    <location>
        <position position="25"/>
    </location>
</feature>
<keyword evidence="6 9" id="KW-0456">Lyase</keyword>
<comment type="PTM">
    <text evidence="9 12">Is synthesized initially as an inactive proenzyme, which is activated by self-cleavage at a specific serine bond to produce a beta-subunit with a hydroxyl group at its C-terminus and an alpha-subunit with a pyruvoyl group at its N-terminus.</text>
</comment>
<reference evidence="14 15" key="1">
    <citation type="submission" date="2020-02" db="EMBL/GenBank/DDBJ databases">
        <title>Comparative genomics of sulfur disproportionating microorganisms.</title>
        <authorList>
            <person name="Ward L.M."/>
            <person name="Bertran E."/>
            <person name="Johnston D.T."/>
        </authorList>
    </citation>
    <scope>NUCLEOTIDE SEQUENCE [LARGE SCALE GENOMIC DNA]</scope>
    <source>
        <strain evidence="14 15">DSM 100025</strain>
    </source>
</reference>
<dbReference type="EMBL" id="JAAGRR010000047">
    <property type="protein sequence ID" value="NDY42313.1"/>
    <property type="molecule type" value="Genomic_DNA"/>
</dbReference>
<keyword evidence="2 9" id="KW-0566">Pantothenate biosynthesis</keyword>
<feature type="binding site" evidence="9 11">
    <location>
        <position position="57"/>
    </location>
    <ligand>
        <name>substrate</name>
    </ligand>
</feature>
<feature type="active site" description="Proton donor" evidence="9 10">
    <location>
        <position position="58"/>
    </location>
</feature>
<keyword evidence="7 9" id="KW-0704">Schiff base</keyword>
<dbReference type="HAMAP" id="MF_00446">
    <property type="entry name" value="PanD"/>
    <property type="match status" value="1"/>
</dbReference>
<evidence type="ECO:0000313" key="14">
    <source>
        <dbReference type="EMBL" id="NDY42313.1"/>
    </source>
</evidence>
<dbReference type="GO" id="GO:0015940">
    <property type="term" value="P:pantothenate biosynthetic process"/>
    <property type="evidence" value="ECO:0007669"/>
    <property type="project" value="UniProtKB-UniRule"/>
</dbReference>